<reference evidence="2" key="1">
    <citation type="journal article" date="2017" name="Genome Biol.">
        <title>Comparative genomics reveals high biological diversity and specific adaptations in the industrially and medically important fungal genus Aspergillus.</title>
        <authorList>
            <person name="de Vries R.P."/>
            <person name="Riley R."/>
            <person name="Wiebenga A."/>
            <person name="Aguilar-Osorio G."/>
            <person name="Amillis S."/>
            <person name="Uchima C.A."/>
            <person name="Anderluh G."/>
            <person name="Asadollahi M."/>
            <person name="Askin M."/>
            <person name="Barry K."/>
            <person name="Battaglia E."/>
            <person name="Bayram O."/>
            <person name="Benocci T."/>
            <person name="Braus-Stromeyer S.A."/>
            <person name="Caldana C."/>
            <person name="Canovas D."/>
            <person name="Cerqueira G.C."/>
            <person name="Chen F."/>
            <person name="Chen W."/>
            <person name="Choi C."/>
            <person name="Clum A."/>
            <person name="Dos Santos R.A."/>
            <person name="Damasio A.R."/>
            <person name="Diallinas G."/>
            <person name="Emri T."/>
            <person name="Fekete E."/>
            <person name="Flipphi M."/>
            <person name="Freyberg S."/>
            <person name="Gallo A."/>
            <person name="Gournas C."/>
            <person name="Habgood R."/>
            <person name="Hainaut M."/>
            <person name="Harispe M.L."/>
            <person name="Henrissat B."/>
            <person name="Hilden K.S."/>
            <person name="Hope R."/>
            <person name="Hossain A."/>
            <person name="Karabika E."/>
            <person name="Karaffa L."/>
            <person name="Karanyi Z."/>
            <person name="Krasevec N."/>
            <person name="Kuo A."/>
            <person name="Kusch H."/>
            <person name="LaButti K."/>
            <person name="Lagendijk E.L."/>
            <person name="Lapidus A."/>
            <person name="Levasseur A."/>
            <person name="Lindquist E."/>
            <person name="Lipzen A."/>
            <person name="Logrieco A.F."/>
            <person name="MacCabe A."/>
            <person name="Maekelae M.R."/>
            <person name="Malavazi I."/>
            <person name="Melin P."/>
            <person name="Meyer V."/>
            <person name="Mielnichuk N."/>
            <person name="Miskei M."/>
            <person name="Molnar A.P."/>
            <person name="Mule G."/>
            <person name="Ngan C.Y."/>
            <person name="Orejas M."/>
            <person name="Orosz E."/>
            <person name="Ouedraogo J.P."/>
            <person name="Overkamp K.M."/>
            <person name="Park H.-S."/>
            <person name="Perrone G."/>
            <person name="Piumi F."/>
            <person name="Punt P.J."/>
            <person name="Ram A.F."/>
            <person name="Ramon A."/>
            <person name="Rauscher S."/>
            <person name="Record E."/>
            <person name="Riano-Pachon D.M."/>
            <person name="Robert V."/>
            <person name="Roehrig J."/>
            <person name="Ruller R."/>
            <person name="Salamov A."/>
            <person name="Salih N.S."/>
            <person name="Samson R.A."/>
            <person name="Sandor E."/>
            <person name="Sanguinetti M."/>
            <person name="Schuetze T."/>
            <person name="Sepcic K."/>
            <person name="Shelest E."/>
            <person name="Sherlock G."/>
            <person name="Sophianopoulou V."/>
            <person name="Squina F.M."/>
            <person name="Sun H."/>
            <person name="Susca A."/>
            <person name="Todd R.B."/>
            <person name="Tsang A."/>
            <person name="Unkles S.E."/>
            <person name="van de Wiele N."/>
            <person name="van Rossen-Uffink D."/>
            <person name="Oliveira J.V."/>
            <person name="Vesth T.C."/>
            <person name="Visser J."/>
            <person name="Yu J.-H."/>
            <person name="Zhou M."/>
            <person name="Andersen M.R."/>
            <person name="Archer D.B."/>
            <person name="Baker S.E."/>
            <person name="Benoit I."/>
            <person name="Brakhage A.A."/>
            <person name="Braus G.H."/>
            <person name="Fischer R."/>
            <person name="Frisvad J.C."/>
            <person name="Goldman G.H."/>
            <person name="Houbraken J."/>
            <person name="Oakley B."/>
            <person name="Pocsi I."/>
            <person name="Scazzocchio C."/>
            <person name="Seiboth B."/>
            <person name="vanKuyk P.A."/>
            <person name="Wortman J."/>
            <person name="Dyer P.S."/>
            <person name="Grigoriev I.V."/>
        </authorList>
    </citation>
    <scope>NUCLEOTIDE SEQUENCE [LARGE SCALE GENOMIC DNA]</scope>
    <source>
        <strain evidence="2">CBS 101740 / IMI 381727 / IBT 21946</strain>
    </source>
</reference>
<dbReference type="OrthoDB" id="1065058at2759"/>
<protein>
    <recommendedName>
        <fullName evidence="3">Pyrimidine 5'-nucleotidase</fullName>
    </recommendedName>
</protein>
<dbReference type="GO" id="GO:0009166">
    <property type="term" value="P:nucleotide catabolic process"/>
    <property type="evidence" value="ECO:0007669"/>
    <property type="project" value="TreeGrafter"/>
</dbReference>
<dbReference type="SFLD" id="SFLDG01132">
    <property type="entry name" value="C1.5.3:_5'-Nucleotidase_Like"/>
    <property type="match status" value="1"/>
</dbReference>
<dbReference type="InterPro" id="IPR052791">
    <property type="entry name" value="SSM1_domain"/>
</dbReference>
<dbReference type="GO" id="GO:0008252">
    <property type="term" value="F:nucleotidase activity"/>
    <property type="evidence" value="ECO:0007669"/>
    <property type="project" value="TreeGrafter"/>
</dbReference>
<dbReference type="Proteomes" id="UP000184499">
    <property type="component" value="Unassembled WGS sequence"/>
</dbReference>
<proteinExistence type="predicted"/>
<dbReference type="SFLD" id="SFLDS00003">
    <property type="entry name" value="Haloacid_Dehalogenase"/>
    <property type="match status" value="1"/>
</dbReference>
<dbReference type="InterPro" id="IPR036412">
    <property type="entry name" value="HAD-like_sf"/>
</dbReference>
<dbReference type="PANTHER" id="PTHR47438:SF1">
    <property type="entry name" value="PHOSPHATE METABOLISM PROTEIN 8-RELATED"/>
    <property type="match status" value="1"/>
</dbReference>
<dbReference type="STRING" id="767769.A0A1L9UXZ3"/>
<dbReference type="GO" id="GO:0006206">
    <property type="term" value="P:pyrimidine nucleobase metabolic process"/>
    <property type="evidence" value="ECO:0007669"/>
    <property type="project" value="TreeGrafter"/>
</dbReference>
<dbReference type="InterPro" id="IPR010237">
    <property type="entry name" value="Pyr-5-nucltdase"/>
</dbReference>
<dbReference type="RefSeq" id="XP_067483748.1">
    <property type="nucleotide sequence ID" value="XM_067624043.1"/>
</dbReference>
<dbReference type="Gene3D" id="1.10.150.450">
    <property type="match status" value="1"/>
</dbReference>
<dbReference type="SUPFAM" id="SSF56784">
    <property type="entry name" value="HAD-like"/>
    <property type="match status" value="1"/>
</dbReference>
<evidence type="ECO:0000313" key="1">
    <source>
        <dbReference type="EMBL" id="OJJ76501.1"/>
    </source>
</evidence>
<dbReference type="InterPro" id="IPR023214">
    <property type="entry name" value="HAD_sf"/>
</dbReference>
<dbReference type="InterPro" id="IPR006439">
    <property type="entry name" value="HAD-SF_hydro_IA"/>
</dbReference>
<dbReference type="SFLD" id="SFLDG01129">
    <property type="entry name" value="C1.5:_HAD__Beta-PGM__Phosphata"/>
    <property type="match status" value="1"/>
</dbReference>
<accession>A0A1L9UXZ3</accession>
<name>A0A1L9UXZ3_ASPBC</name>
<gene>
    <name evidence="1" type="ORF">ASPBRDRAFT_38979</name>
</gene>
<dbReference type="GeneID" id="93576531"/>
<evidence type="ECO:0008006" key="3">
    <source>
        <dbReference type="Google" id="ProtNLM"/>
    </source>
</evidence>
<dbReference type="EMBL" id="KV878680">
    <property type="protein sequence ID" value="OJJ76501.1"/>
    <property type="molecule type" value="Genomic_DNA"/>
</dbReference>
<evidence type="ECO:0000313" key="2">
    <source>
        <dbReference type="Proteomes" id="UP000184499"/>
    </source>
</evidence>
<sequence length="305" mass="34772">MPPLCGIKVSAMNHSTLRSLLRIPFAPRTYRAPSTAPFLRGTLTCHRPNFLSPHRNNIPSYPRRTMATTSSPASAPLDPRPVFFFDIDNCLYSRGCNIHDEMQKLINQFFIKHLSLNADDAHMLHMKYYKEYGLAIEGLTRHHKIDPLEFNREVDDALPLDDILKPDPNLRRLLEDIDRSKVRMWLLTNAYVTHAKRVVKLLQVDDMFEGITYCDYGKLPLVCKPSQAMYERAEKEAGASSTSECYFVDDSGLNCTHAADRGWAVAHLVEPGLPLPHVPASQFMIRSLEELRTCFPALFKSKQEV</sequence>
<dbReference type="AlphaFoldDB" id="A0A1L9UXZ3"/>
<organism evidence="1 2">
    <name type="scientific">Aspergillus brasiliensis (strain CBS 101740 / IMI 381727 / IBT 21946)</name>
    <dbReference type="NCBI Taxonomy" id="767769"/>
    <lineage>
        <taxon>Eukaryota</taxon>
        <taxon>Fungi</taxon>
        <taxon>Dikarya</taxon>
        <taxon>Ascomycota</taxon>
        <taxon>Pezizomycotina</taxon>
        <taxon>Eurotiomycetes</taxon>
        <taxon>Eurotiomycetidae</taxon>
        <taxon>Eurotiales</taxon>
        <taxon>Aspergillaceae</taxon>
        <taxon>Aspergillus</taxon>
        <taxon>Aspergillus subgen. Circumdati</taxon>
    </lineage>
</organism>
<dbReference type="NCBIfam" id="TIGR01509">
    <property type="entry name" value="HAD-SF-IA-v3"/>
    <property type="match status" value="1"/>
</dbReference>
<dbReference type="Gene3D" id="3.40.50.1000">
    <property type="entry name" value="HAD superfamily/HAD-like"/>
    <property type="match status" value="1"/>
</dbReference>
<dbReference type="NCBIfam" id="TIGR01993">
    <property type="entry name" value="Pyr-5-nucltdase"/>
    <property type="match status" value="1"/>
</dbReference>
<dbReference type="PANTHER" id="PTHR47438">
    <property type="entry name" value="PHOSPHATE METABOLISM PROTEIN 8-RELATED"/>
    <property type="match status" value="1"/>
</dbReference>
<keyword evidence="2" id="KW-1185">Reference proteome</keyword>
<dbReference type="OMA" id="CVGAQKA"/>
<dbReference type="Pfam" id="PF00702">
    <property type="entry name" value="Hydrolase"/>
    <property type="match status" value="1"/>
</dbReference>
<dbReference type="VEuPathDB" id="FungiDB:ASPBRDRAFT_38979"/>
<dbReference type="FunFam" id="1.10.150.450:FF:000001">
    <property type="entry name" value="SDT1p Pyrimidine nucleotidase"/>
    <property type="match status" value="1"/>
</dbReference>